<keyword evidence="2" id="KW-1133">Transmembrane helix</keyword>
<protein>
    <recommendedName>
        <fullName evidence="5">Translocation protein SEC62</fullName>
    </recommendedName>
</protein>
<evidence type="ECO:0000256" key="1">
    <source>
        <dbReference type="SAM" id="MobiDB-lite"/>
    </source>
</evidence>
<feature type="transmembrane region" description="Helical" evidence="2">
    <location>
        <begin position="162"/>
        <end position="180"/>
    </location>
</feature>
<keyword evidence="2" id="KW-0812">Transmembrane</keyword>
<dbReference type="Proteomes" id="UP001189429">
    <property type="component" value="Unassembled WGS sequence"/>
</dbReference>
<evidence type="ECO:0000313" key="4">
    <source>
        <dbReference type="Proteomes" id="UP001189429"/>
    </source>
</evidence>
<accession>A0ABN9RAM9</accession>
<keyword evidence="2" id="KW-0472">Membrane</keyword>
<sequence length="437" mass="48051">MGAALRRGTREDGARSPSVGQESGAGGPLATRLREAAEEAVRCSADRVRFVNDSEERLDQFSRALNQVKRKRFRDERQILEAIDKKGEVVHFLLDCVRNHFPSRRRIIEVKALLSEHSPAWSRAFDDHRRGCPTCKTVDLTVAQAPSPPPEPLPWVKLPIPFVLELVALCGVVIPLLVILQRGSCALHWLLFLLGILLMSPLTAVLVLRVSRGRAWLLAHFAPGQYVLAKARHRPLPCAWRPSRWFCWHESEEALVETDAARPAPRSLHSYGFWMTRPANETTPQSTAEVTVLPAAAPAAGPRGSASGQQAARSGAPPAPGAAPGEEEPGRALAVSCRELRLERAPAVLQGSGDLAGLPRECRFDGSCLLVWPQGAAHPPQLLAKVGAWRRALYRCWSPSQRWAPAPRRWRCCCRLAWTSTASSCPRRRGCPCAPSS</sequence>
<comment type="caution">
    <text evidence="3">The sequence shown here is derived from an EMBL/GenBank/DDBJ whole genome shotgun (WGS) entry which is preliminary data.</text>
</comment>
<gene>
    <name evidence="3" type="ORF">PCOR1329_LOCUS19086</name>
</gene>
<reference evidence="3" key="1">
    <citation type="submission" date="2023-10" db="EMBL/GenBank/DDBJ databases">
        <authorList>
            <person name="Chen Y."/>
            <person name="Shah S."/>
            <person name="Dougan E. K."/>
            <person name="Thang M."/>
            <person name="Chan C."/>
        </authorList>
    </citation>
    <scope>NUCLEOTIDE SEQUENCE [LARGE SCALE GENOMIC DNA]</scope>
</reference>
<name>A0ABN9RAM9_9DINO</name>
<evidence type="ECO:0000256" key="2">
    <source>
        <dbReference type="SAM" id="Phobius"/>
    </source>
</evidence>
<proteinExistence type="predicted"/>
<feature type="transmembrane region" description="Helical" evidence="2">
    <location>
        <begin position="186"/>
        <end position="208"/>
    </location>
</feature>
<feature type="compositionally biased region" description="Low complexity" evidence="1">
    <location>
        <begin position="297"/>
        <end position="316"/>
    </location>
</feature>
<dbReference type="EMBL" id="CAUYUJ010006058">
    <property type="protein sequence ID" value="CAK0815976.1"/>
    <property type="molecule type" value="Genomic_DNA"/>
</dbReference>
<feature type="region of interest" description="Disordered" evidence="1">
    <location>
        <begin position="1"/>
        <end position="31"/>
    </location>
</feature>
<evidence type="ECO:0000313" key="3">
    <source>
        <dbReference type="EMBL" id="CAK0815976.1"/>
    </source>
</evidence>
<organism evidence="3 4">
    <name type="scientific">Prorocentrum cordatum</name>
    <dbReference type="NCBI Taxonomy" id="2364126"/>
    <lineage>
        <taxon>Eukaryota</taxon>
        <taxon>Sar</taxon>
        <taxon>Alveolata</taxon>
        <taxon>Dinophyceae</taxon>
        <taxon>Prorocentrales</taxon>
        <taxon>Prorocentraceae</taxon>
        <taxon>Prorocentrum</taxon>
    </lineage>
</organism>
<keyword evidence="4" id="KW-1185">Reference proteome</keyword>
<evidence type="ECO:0008006" key="5">
    <source>
        <dbReference type="Google" id="ProtNLM"/>
    </source>
</evidence>
<feature type="region of interest" description="Disordered" evidence="1">
    <location>
        <begin position="297"/>
        <end position="330"/>
    </location>
</feature>